<dbReference type="InterPro" id="IPR038883">
    <property type="entry name" value="AN11006-like"/>
</dbReference>
<feature type="domain" description="2EXR" evidence="1">
    <location>
        <begin position="58"/>
        <end position="123"/>
    </location>
</feature>
<accession>A0A395HGL3</accession>
<evidence type="ECO:0000313" key="2">
    <source>
        <dbReference type="EMBL" id="RAL05364.1"/>
    </source>
</evidence>
<dbReference type="RefSeq" id="XP_025579691.1">
    <property type="nucleotide sequence ID" value="XM_025713628.1"/>
</dbReference>
<sequence length="228" mass="26101">MRYSSPWRWLLQGHMPLRLYSTMIPFHLEPSSSTPRPICEPYRHQTINPTLQQQRPFPFLSLPPELRIQIYDLLLSRTTPNTIPSTPLSPKSPTHTHTQIHPAILLTNKQIHTESLPILYTHNHFTASTPDHLSHFITQIGPHNIQLLRSLSLFIPWRGSEVWPWVILLTYLSQKATGLRWLEVGWGANCEDPWNLKPGAEERGLGDNVLFVQALARIKQAGTEGLVP</sequence>
<dbReference type="EMBL" id="KZ824421">
    <property type="protein sequence ID" value="RAL05364.1"/>
    <property type="molecule type" value="Genomic_DNA"/>
</dbReference>
<dbReference type="GeneID" id="37218493"/>
<dbReference type="InterPro" id="IPR045518">
    <property type="entry name" value="2EXR"/>
</dbReference>
<keyword evidence="3" id="KW-1185">Reference proteome</keyword>
<dbReference type="OrthoDB" id="62952at2759"/>
<reference evidence="2 3" key="1">
    <citation type="submission" date="2018-02" db="EMBL/GenBank/DDBJ databases">
        <title>The genomes of Aspergillus section Nigri reveals drivers in fungal speciation.</title>
        <authorList>
            <consortium name="DOE Joint Genome Institute"/>
            <person name="Vesth T.C."/>
            <person name="Nybo J."/>
            <person name="Theobald S."/>
            <person name="Brandl J."/>
            <person name="Frisvad J.C."/>
            <person name="Nielsen K.F."/>
            <person name="Lyhne E.K."/>
            <person name="Kogle M.E."/>
            <person name="Kuo A."/>
            <person name="Riley R."/>
            <person name="Clum A."/>
            <person name="Nolan M."/>
            <person name="Lipzen A."/>
            <person name="Salamov A."/>
            <person name="Henrissat B."/>
            <person name="Wiebenga A."/>
            <person name="De vries R.P."/>
            <person name="Grigoriev I.V."/>
            <person name="Mortensen U.H."/>
            <person name="Andersen M.R."/>
            <person name="Baker S.E."/>
        </authorList>
    </citation>
    <scope>NUCLEOTIDE SEQUENCE [LARGE SCALE GENOMIC DNA]</scope>
    <source>
        <strain evidence="2 3">CBS 121593</strain>
    </source>
</reference>
<gene>
    <name evidence="2" type="ORF">BO80DRAFT_135796</name>
</gene>
<organism evidence="2 3">
    <name type="scientific">Aspergillus ibericus CBS 121593</name>
    <dbReference type="NCBI Taxonomy" id="1448316"/>
    <lineage>
        <taxon>Eukaryota</taxon>
        <taxon>Fungi</taxon>
        <taxon>Dikarya</taxon>
        <taxon>Ascomycota</taxon>
        <taxon>Pezizomycotina</taxon>
        <taxon>Eurotiomycetes</taxon>
        <taxon>Eurotiomycetidae</taxon>
        <taxon>Eurotiales</taxon>
        <taxon>Aspergillaceae</taxon>
        <taxon>Aspergillus</taxon>
        <taxon>Aspergillus subgen. Circumdati</taxon>
    </lineage>
</organism>
<name>A0A395HGL3_9EURO</name>
<dbReference type="Pfam" id="PF20150">
    <property type="entry name" value="2EXR"/>
    <property type="match status" value="1"/>
</dbReference>
<dbReference type="AlphaFoldDB" id="A0A395HGL3"/>
<evidence type="ECO:0000259" key="1">
    <source>
        <dbReference type="Pfam" id="PF20150"/>
    </source>
</evidence>
<proteinExistence type="predicted"/>
<protein>
    <recommendedName>
        <fullName evidence="1">2EXR domain-containing protein</fullName>
    </recommendedName>
</protein>
<dbReference type="VEuPathDB" id="FungiDB:BO80DRAFT_135796"/>
<evidence type="ECO:0000313" key="3">
    <source>
        <dbReference type="Proteomes" id="UP000249402"/>
    </source>
</evidence>
<dbReference type="PANTHER" id="PTHR42085:SF2">
    <property type="entry name" value="F-BOX DOMAIN-CONTAINING PROTEIN"/>
    <property type="match status" value="1"/>
</dbReference>
<dbReference type="Proteomes" id="UP000249402">
    <property type="component" value="Unassembled WGS sequence"/>
</dbReference>
<dbReference type="PANTHER" id="PTHR42085">
    <property type="entry name" value="F-BOX DOMAIN-CONTAINING PROTEIN"/>
    <property type="match status" value="1"/>
</dbReference>